<dbReference type="Proteomes" id="UP000797356">
    <property type="component" value="Chromosome 14"/>
</dbReference>
<comment type="caution">
    <text evidence="3">The sequence shown here is derived from an EMBL/GenBank/DDBJ whole genome shotgun (WGS) entry which is preliminary data.</text>
</comment>
<dbReference type="AlphaFoldDB" id="A0A8K0IUB1"/>
<evidence type="ECO:0000313" key="3">
    <source>
        <dbReference type="EMBL" id="KAG1367583.1"/>
    </source>
</evidence>
<feature type="compositionally biased region" description="Low complexity" evidence="1">
    <location>
        <begin position="18"/>
        <end position="33"/>
    </location>
</feature>
<evidence type="ECO:0000256" key="1">
    <source>
        <dbReference type="SAM" id="MobiDB-lite"/>
    </source>
</evidence>
<evidence type="ECO:0000256" key="2">
    <source>
        <dbReference type="SAM" id="Phobius"/>
    </source>
</evidence>
<gene>
    <name evidence="3" type="ORF">COCNU_14G000510</name>
</gene>
<evidence type="ECO:0000313" key="4">
    <source>
        <dbReference type="Proteomes" id="UP000797356"/>
    </source>
</evidence>
<keyword evidence="2" id="KW-0812">Transmembrane</keyword>
<protein>
    <submittedName>
        <fullName evidence="3">Uncharacterized protein</fullName>
    </submittedName>
</protein>
<keyword evidence="4" id="KW-1185">Reference proteome</keyword>
<proteinExistence type="predicted"/>
<reference evidence="3" key="2">
    <citation type="submission" date="2019-07" db="EMBL/GenBank/DDBJ databases">
        <authorList>
            <person name="Yang Y."/>
            <person name="Bocs S."/>
            <person name="Baudouin L."/>
        </authorList>
    </citation>
    <scope>NUCLEOTIDE SEQUENCE</scope>
    <source>
        <tissue evidence="3">Spear leaf of Hainan Tall coconut</tissue>
    </source>
</reference>
<sequence length="137" mass="14545">MEKAGLLSKSLLRREARSGSAPRPRSSASSSGHRARASFSALASMSPPFPLAVVAAAFGAGAAGSSVGLVVLGGLRESDRRATKLRVPYGAPRCTSREDVEAHLLTCREMCFTNLSNKRGMYIERGLKKISSQLLSH</sequence>
<reference evidence="3" key="1">
    <citation type="journal article" date="2017" name="Gigascience">
        <title>The genome draft of coconut (Cocos nucifera).</title>
        <authorList>
            <person name="Xiao Y."/>
            <person name="Xu P."/>
            <person name="Fan H."/>
            <person name="Baudouin L."/>
            <person name="Xia W."/>
            <person name="Bocs S."/>
            <person name="Xu J."/>
            <person name="Li Q."/>
            <person name="Guo A."/>
            <person name="Zhou L."/>
            <person name="Li J."/>
            <person name="Wu Y."/>
            <person name="Ma Z."/>
            <person name="Armero A."/>
            <person name="Issali A.E."/>
            <person name="Liu N."/>
            <person name="Peng M."/>
            <person name="Yang Y."/>
        </authorList>
    </citation>
    <scope>NUCLEOTIDE SEQUENCE</scope>
    <source>
        <tissue evidence="3">Spear leaf of Hainan Tall coconut</tissue>
    </source>
</reference>
<organism evidence="3 4">
    <name type="scientific">Cocos nucifera</name>
    <name type="common">Coconut palm</name>
    <dbReference type="NCBI Taxonomy" id="13894"/>
    <lineage>
        <taxon>Eukaryota</taxon>
        <taxon>Viridiplantae</taxon>
        <taxon>Streptophyta</taxon>
        <taxon>Embryophyta</taxon>
        <taxon>Tracheophyta</taxon>
        <taxon>Spermatophyta</taxon>
        <taxon>Magnoliopsida</taxon>
        <taxon>Liliopsida</taxon>
        <taxon>Arecaceae</taxon>
        <taxon>Arecoideae</taxon>
        <taxon>Cocoseae</taxon>
        <taxon>Attaleinae</taxon>
        <taxon>Cocos</taxon>
    </lineage>
</organism>
<keyword evidence="2" id="KW-0472">Membrane</keyword>
<keyword evidence="2" id="KW-1133">Transmembrane helix</keyword>
<accession>A0A8K0IUB1</accession>
<name>A0A8K0IUB1_COCNU</name>
<dbReference type="EMBL" id="CM017885">
    <property type="protein sequence ID" value="KAG1367583.1"/>
    <property type="molecule type" value="Genomic_DNA"/>
</dbReference>
<feature type="transmembrane region" description="Helical" evidence="2">
    <location>
        <begin position="49"/>
        <end position="75"/>
    </location>
</feature>
<feature type="region of interest" description="Disordered" evidence="1">
    <location>
        <begin position="1"/>
        <end position="33"/>
    </location>
</feature>